<feature type="domain" description="FecR protein" evidence="1">
    <location>
        <begin position="187"/>
        <end position="290"/>
    </location>
</feature>
<dbReference type="Gene3D" id="3.55.50.30">
    <property type="match status" value="1"/>
</dbReference>
<dbReference type="InterPro" id="IPR006860">
    <property type="entry name" value="FecR"/>
</dbReference>
<dbReference type="EMBL" id="CP045652">
    <property type="protein sequence ID" value="QGA27407.1"/>
    <property type="molecule type" value="Genomic_DNA"/>
</dbReference>
<accession>A0A5Q0QB83</accession>
<evidence type="ECO:0000313" key="3">
    <source>
        <dbReference type="EMBL" id="QGA27407.1"/>
    </source>
</evidence>
<dbReference type="Pfam" id="PF04773">
    <property type="entry name" value="FecR"/>
    <property type="match status" value="1"/>
</dbReference>
<evidence type="ECO:0000259" key="1">
    <source>
        <dbReference type="Pfam" id="PF04773"/>
    </source>
</evidence>
<keyword evidence="4" id="KW-1185">Reference proteome</keyword>
<feature type="domain" description="Protein FecR C-terminal" evidence="2">
    <location>
        <begin position="334"/>
        <end position="396"/>
    </location>
</feature>
<organism evidence="3 4">
    <name type="scientific">Sphingobacterium zhuxiongii</name>
    <dbReference type="NCBI Taxonomy" id="2662364"/>
    <lineage>
        <taxon>Bacteria</taxon>
        <taxon>Pseudomonadati</taxon>
        <taxon>Bacteroidota</taxon>
        <taxon>Sphingobacteriia</taxon>
        <taxon>Sphingobacteriales</taxon>
        <taxon>Sphingobacteriaceae</taxon>
        <taxon>Sphingobacterium</taxon>
    </lineage>
</organism>
<dbReference type="Pfam" id="PF16344">
    <property type="entry name" value="FecR_C"/>
    <property type="match status" value="1"/>
</dbReference>
<protein>
    <submittedName>
        <fullName evidence="3">DUF4974 domain-containing protein</fullName>
    </submittedName>
</protein>
<dbReference type="AlphaFoldDB" id="A0A5Q0QB83"/>
<dbReference type="PANTHER" id="PTHR30273:SF2">
    <property type="entry name" value="PROTEIN FECR"/>
    <property type="match status" value="1"/>
</dbReference>
<dbReference type="Proteomes" id="UP000326921">
    <property type="component" value="Chromosome"/>
</dbReference>
<proteinExistence type="predicted"/>
<dbReference type="GO" id="GO:0016989">
    <property type="term" value="F:sigma factor antagonist activity"/>
    <property type="evidence" value="ECO:0007669"/>
    <property type="project" value="TreeGrafter"/>
</dbReference>
<gene>
    <name evidence="3" type="ORF">GFH32_14270</name>
</gene>
<evidence type="ECO:0000313" key="4">
    <source>
        <dbReference type="Proteomes" id="UP000326921"/>
    </source>
</evidence>
<evidence type="ECO:0000259" key="2">
    <source>
        <dbReference type="Pfam" id="PF16344"/>
    </source>
</evidence>
<dbReference type="RefSeq" id="WP_153512244.1">
    <property type="nucleotide sequence ID" value="NZ_CP045652.1"/>
</dbReference>
<dbReference type="PANTHER" id="PTHR30273">
    <property type="entry name" value="PERIPLASMIC SIGNAL SENSOR AND SIGMA FACTOR ACTIVATOR FECR-RELATED"/>
    <property type="match status" value="1"/>
</dbReference>
<dbReference type="InterPro" id="IPR032508">
    <property type="entry name" value="FecR_C"/>
</dbReference>
<name>A0A5Q0QB83_9SPHI</name>
<sequence length="406" mass="46087">MYNLDEIVLLLQKRIDGSISKEETSILDAWAAGNPHSQQILDKIDEDGQLWDDLVQKIELDQSDESSWDSRLQEQTRQKIRSDNSLSNPTKTLRFPWFKVACSFLLICTLSYLFFHYQNEKSNSNIEIVSEIPNPSSRAILRLDNGKIIELNAEKSGLRMGDDLSYVDGSAISDAKGIGTVQMLSLEVPKGGTYQLVLSDGTKVWLNSGSKLRYPLKFKSEERHVELVGEGYFEVQAKKHLTAGAETPVRTPFSIKTKNQVIEVLGTAFNVEAYEDDAHEKTSLLHGKVRVLYGNKRANSMDLSPGEQSTTQMGAVVKSTFNPEDILGWKDDMFVFNNTDLNQALKVLSRWYDFDVFYEGDIPQSQFFAEMKRSNKLSTVLKTLEKGGVKFRMEKQNNRFRLVVKK</sequence>
<reference evidence="3 4" key="1">
    <citation type="submission" date="2019-10" db="EMBL/GenBank/DDBJ databases">
        <authorList>
            <person name="Dong K."/>
        </authorList>
    </citation>
    <scope>NUCLEOTIDE SEQUENCE [LARGE SCALE GENOMIC DNA]</scope>
    <source>
        <strain evidence="4">dk4302</strain>
    </source>
</reference>
<dbReference type="InterPro" id="IPR012373">
    <property type="entry name" value="Ferrdict_sens_TM"/>
</dbReference>
<dbReference type="Gene3D" id="2.60.120.1440">
    <property type="match status" value="1"/>
</dbReference>
<dbReference type="KEGG" id="sphe:GFH32_14270"/>